<evidence type="ECO:0008006" key="5">
    <source>
        <dbReference type="Google" id="ProtNLM"/>
    </source>
</evidence>
<feature type="chain" id="PRO_5046611389" description="ABC transporter substrate-binding protein" evidence="2">
    <location>
        <begin position="24"/>
        <end position="584"/>
    </location>
</feature>
<dbReference type="EMBL" id="BAABDL010000125">
    <property type="protein sequence ID" value="GAA4077875.1"/>
    <property type="molecule type" value="Genomic_DNA"/>
</dbReference>
<comment type="caution">
    <text evidence="3">The sequence shown here is derived from an EMBL/GenBank/DDBJ whole genome shotgun (WGS) entry which is preliminary data.</text>
</comment>
<dbReference type="InterPro" id="IPR006059">
    <property type="entry name" value="SBP"/>
</dbReference>
<feature type="compositionally biased region" description="Acidic residues" evidence="1">
    <location>
        <begin position="27"/>
        <end position="55"/>
    </location>
</feature>
<dbReference type="PANTHER" id="PTHR43649">
    <property type="entry name" value="ARABINOSE-BINDING PROTEIN-RELATED"/>
    <property type="match status" value="1"/>
</dbReference>
<sequence length="584" mass="66007">MFKKKSLLLLLLAALLVFFVACGGDDSEEPASTDDNGTEDVTDDQTDDTEDDGDAEGVSYTTEPAMEYTYFVGANGTEINTLDTELGQKFHEETGVSFQVEFLVGDLMERLGTMVAGGTYPDLVTPDHGIEMLLDAGAFIPLNDLLDEHGPNLLEVYGENLERFRMTDGNIYYLPFGITVGEHVPDPNINQGAFWIQRDILIQNDFPELHGIEEYFELITAYADENPEIDGMTTIPFTGLTYDTNWFAFSNIPNHLAGFPNDGGVQIDMETYEADVYGDSDAAYAWLKKLNELNAGGYVDREMFVSNMDDFLAKVSSGRVLGFFAYGWQFGEARNALRDAGNPEREYVPLPIVLDETVEKDQYLDPPAFVQNRGVGISHNAENPERIIQFLDNLVREENQKLVKWGEEGRHHEVAEDGTLYRTEEQVELLKDQDERLNFGMTTFEWNWPVVSGTMSDGNPYNPSGQPEVAQLEYTEHDMEVLDAYGVGTYSALFAQPDDRPWFPAWSANIQQGSPPSLYEEGAEEITQSYYPRLVLADPAEFDALWDEFVEAYRSAPYLDEYLDFFTTTIQQRMDGNWQFDYFD</sequence>
<dbReference type="Proteomes" id="UP001501734">
    <property type="component" value="Unassembled WGS sequence"/>
</dbReference>
<dbReference type="InterPro" id="IPR050490">
    <property type="entry name" value="Bact_solute-bd_prot1"/>
</dbReference>
<evidence type="ECO:0000256" key="1">
    <source>
        <dbReference type="SAM" id="MobiDB-lite"/>
    </source>
</evidence>
<evidence type="ECO:0000256" key="2">
    <source>
        <dbReference type="SAM" id="SignalP"/>
    </source>
</evidence>
<dbReference type="PANTHER" id="PTHR43649:SF12">
    <property type="entry name" value="DIACETYLCHITOBIOSE BINDING PROTEIN DASA"/>
    <property type="match status" value="1"/>
</dbReference>
<reference evidence="4" key="1">
    <citation type="journal article" date="2019" name="Int. J. Syst. Evol. Microbiol.">
        <title>The Global Catalogue of Microorganisms (GCM) 10K type strain sequencing project: providing services to taxonomists for standard genome sequencing and annotation.</title>
        <authorList>
            <consortium name="The Broad Institute Genomics Platform"/>
            <consortium name="The Broad Institute Genome Sequencing Center for Infectious Disease"/>
            <person name="Wu L."/>
            <person name="Ma J."/>
        </authorList>
    </citation>
    <scope>NUCLEOTIDE SEQUENCE [LARGE SCALE GENOMIC DNA]</scope>
    <source>
        <strain evidence="4">JCM 17250</strain>
    </source>
</reference>
<feature type="signal peptide" evidence="2">
    <location>
        <begin position="1"/>
        <end position="23"/>
    </location>
</feature>
<dbReference type="Gene3D" id="3.40.190.10">
    <property type="entry name" value="Periplasmic binding protein-like II"/>
    <property type="match status" value="2"/>
</dbReference>
<dbReference type="SUPFAM" id="SSF53850">
    <property type="entry name" value="Periplasmic binding protein-like II"/>
    <property type="match status" value="1"/>
</dbReference>
<evidence type="ECO:0000313" key="3">
    <source>
        <dbReference type="EMBL" id="GAA4077875.1"/>
    </source>
</evidence>
<organism evidence="3 4">
    <name type="scientific">Amphibacillus indicireducens</name>
    <dbReference type="NCBI Taxonomy" id="1076330"/>
    <lineage>
        <taxon>Bacteria</taxon>
        <taxon>Bacillati</taxon>
        <taxon>Bacillota</taxon>
        <taxon>Bacilli</taxon>
        <taxon>Bacillales</taxon>
        <taxon>Bacillaceae</taxon>
        <taxon>Amphibacillus</taxon>
    </lineage>
</organism>
<name>A0ABP7W175_9BACI</name>
<keyword evidence="2" id="KW-0732">Signal</keyword>
<dbReference type="Pfam" id="PF13416">
    <property type="entry name" value="SBP_bac_8"/>
    <property type="match status" value="1"/>
</dbReference>
<protein>
    <recommendedName>
        <fullName evidence="5">ABC transporter substrate-binding protein</fullName>
    </recommendedName>
</protein>
<keyword evidence="4" id="KW-1185">Reference proteome</keyword>
<accession>A0ABP7W175</accession>
<proteinExistence type="predicted"/>
<gene>
    <name evidence="3" type="ORF">GCM10022410_23170</name>
</gene>
<evidence type="ECO:0000313" key="4">
    <source>
        <dbReference type="Proteomes" id="UP001501734"/>
    </source>
</evidence>
<dbReference type="PROSITE" id="PS51257">
    <property type="entry name" value="PROKAR_LIPOPROTEIN"/>
    <property type="match status" value="1"/>
</dbReference>
<feature type="region of interest" description="Disordered" evidence="1">
    <location>
        <begin position="27"/>
        <end position="60"/>
    </location>
</feature>
<dbReference type="RefSeq" id="WP_344913345.1">
    <property type="nucleotide sequence ID" value="NZ_BAABDL010000125.1"/>
</dbReference>